<comment type="caution">
    <text evidence="2">The sequence shown here is derived from an EMBL/GenBank/DDBJ whole genome shotgun (WGS) entry which is preliminary data.</text>
</comment>
<name>A0AAV8FR04_9POAL</name>
<dbReference type="InterPro" id="IPR036319">
    <property type="entry name" value="RDM1_sf"/>
</dbReference>
<dbReference type="PANTHER" id="PTHR36366">
    <property type="entry name" value="PROTEIN RDM1"/>
    <property type="match status" value="1"/>
</dbReference>
<dbReference type="SUPFAM" id="SSF109920">
    <property type="entry name" value="Hypothetical protein At3g22680"/>
    <property type="match status" value="1"/>
</dbReference>
<dbReference type="Gene3D" id="1.20.120.690">
    <property type="entry name" value="RDM1 protein domain"/>
    <property type="match status" value="1"/>
</dbReference>
<sequence length="188" mass="20744">MKGAAEAELDKPGNVSSDDSSDSDSDDNGAAKGNKFGLPNSAKGSKSDGTRKKRANSNQITEPNTTDTLVRKAEMYQEYMKHIPIPAARGSQVPFTSWQGLADSLKALYHQPLHYLTNLQLRQWDCLRLGSSGDDACIPLDELIHPVKAEALVWLMEETHRLTASPLSLAKIWASDEFYHAYIDPVFP</sequence>
<dbReference type="GO" id="GO:0005634">
    <property type="term" value="C:nucleus"/>
    <property type="evidence" value="ECO:0007669"/>
    <property type="project" value="InterPro"/>
</dbReference>
<accession>A0AAV8FR04</accession>
<evidence type="ECO:0000313" key="3">
    <source>
        <dbReference type="Proteomes" id="UP001140206"/>
    </source>
</evidence>
<feature type="region of interest" description="Disordered" evidence="1">
    <location>
        <begin position="1"/>
        <end position="68"/>
    </location>
</feature>
<dbReference type="PANTHER" id="PTHR36366:SF1">
    <property type="entry name" value="PROTEIN RDM1"/>
    <property type="match status" value="1"/>
</dbReference>
<dbReference type="AlphaFoldDB" id="A0AAV8FR04"/>
<dbReference type="EMBL" id="JAMFTS010000002">
    <property type="protein sequence ID" value="KAJ4793486.1"/>
    <property type="molecule type" value="Genomic_DNA"/>
</dbReference>
<dbReference type="InterPro" id="IPR015270">
    <property type="entry name" value="RDM1_plant"/>
</dbReference>
<dbReference type="GO" id="GO:0080188">
    <property type="term" value="P:gene silencing by siRNA-directed DNA methylation"/>
    <property type="evidence" value="ECO:0007669"/>
    <property type="project" value="InterPro"/>
</dbReference>
<feature type="compositionally biased region" description="Polar residues" evidence="1">
    <location>
        <begin position="56"/>
        <end position="68"/>
    </location>
</feature>
<proteinExistence type="predicted"/>
<dbReference type="Proteomes" id="UP001140206">
    <property type="component" value="Chromosome 2"/>
</dbReference>
<gene>
    <name evidence="2" type="ORF">LUZ62_044732</name>
</gene>
<dbReference type="Pfam" id="PF09187">
    <property type="entry name" value="RdDM_RDM1"/>
    <property type="match status" value="1"/>
</dbReference>
<evidence type="ECO:0000313" key="2">
    <source>
        <dbReference type="EMBL" id="KAJ4793486.1"/>
    </source>
</evidence>
<reference evidence="2" key="1">
    <citation type="submission" date="2022-08" db="EMBL/GenBank/DDBJ databases">
        <authorList>
            <person name="Marques A."/>
        </authorList>
    </citation>
    <scope>NUCLEOTIDE SEQUENCE</scope>
    <source>
        <strain evidence="2">RhyPub2mFocal</strain>
        <tissue evidence="2">Leaves</tissue>
    </source>
</reference>
<organism evidence="2 3">
    <name type="scientific">Rhynchospora pubera</name>
    <dbReference type="NCBI Taxonomy" id="906938"/>
    <lineage>
        <taxon>Eukaryota</taxon>
        <taxon>Viridiplantae</taxon>
        <taxon>Streptophyta</taxon>
        <taxon>Embryophyta</taxon>
        <taxon>Tracheophyta</taxon>
        <taxon>Spermatophyta</taxon>
        <taxon>Magnoliopsida</taxon>
        <taxon>Liliopsida</taxon>
        <taxon>Poales</taxon>
        <taxon>Cyperaceae</taxon>
        <taxon>Cyperoideae</taxon>
        <taxon>Rhynchosporeae</taxon>
        <taxon>Rhynchospora</taxon>
    </lineage>
</organism>
<keyword evidence="3" id="KW-1185">Reference proteome</keyword>
<protein>
    <submittedName>
        <fullName evidence="2">RNA-directed DNA methylation 1</fullName>
    </submittedName>
</protein>
<evidence type="ECO:0000256" key="1">
    <source>
        <dbReference type="SAM" id="MobiDB-lite"/>
    </source>
</evidence>